<dbReference type="PANTHER" id="PTHR36302">
    <property type="entry name" value="BLR7088 PROTEIN"/>
    <property type="match status" value="1"/>
</dbReference>
<keyword evidence="3" id="KW-1185">Reference proteome</keyword>
<sequence length="167" mass="17024">MIRSVLVASAVLTLAACSQGEPGTNQEPASAPADAAAPAPAQQTLRVENARVRASLNGAPNTGGWLTISNPGPNADRLVGAACDCAGEVQMHTMSVDGQMMRMAQVEGFDIPAGGALTLQPGGDHLMFLGLTSPLEAGSAVEATLTFESGLTLPVRFDVVQDPSTPQ</sequence>
<dbReference type="InterPro" id="IPR058248">
    <property type="entry name" value="Lxx211020-like"/>
</dbReference>
<accession>A0ABT8SLN1</accession>
<organism evidence="2 3">
    <name type="scientific">Peiella sedimenti</name>
    <dbReference type="NCBI Taxonomy" id="3061083"/>
    <lineage>
        <taxon>Bacteria</taxon>
        <taxon>Pseudomonadati</taxon>
        <taxon>Pseudomonadota</taxon>
        <taxon>Alphaproteobacteria</taxon>
        <taxon>Caulobacterales</taxon>
        <taxon>Caulobacteraceae</taxon>
        <taxon>Peiella</taxon>
    </lineage>
</organism>
<gene>
    <name evidence="2" type="ORF">Q0812_06390</name>
</gene>
<comment type="caution">
    <text evidence="2">The sequence shown here is derived from an EMBL/GenBank/DDBJ whole genome shotgun (WGS) entry which is preliminary data.</text>
</comment>
<evidence type="ECO:0000313" key="3">
    <source>
        <dbReference type="Proteomes" id="UP001169063"/>
    </source>
</evidence>
<evidence type="ECO:0000313" key="2">
    <source>
        <dbReference type="EMBL" id="MDO1559055.1"/>
    </source>
</evidence>
<proteinExistence type="predicted"/>
<dbReference type="PROSITE" id="PS51257">
    <property type="entry name" value="PROKAR_LIPOPROTEIN"/>
    <property type="match status" value="1"/>
</dbReference>
<feature type="compositionally biased region" description="Low complexity" evidence="1">
    <location>
        <begin position="28"/>
        <end position="41"/>
    </location>
</feature>
<dbReference type="EMBL" id="JAUKTR010000002">
    <property type="protein sequence ID" value="MDO1559055.1"/>
    <property type="molecule type" value="Genomic_DNA"/>
</dbReference>
<dbReference type="InterPro" id="IPR007410">
    <property type="entry name" value="LpqE-like"/>
</dbReference>
<evidence type="ECO:0000256" key="1">
    <source>
        <dbReference type="SAM" id="MobiDB-lite"/>
    </source>
</evidence>
<dbReference type="Proteomes" id="UP001169063">
    <property type="component" value="Unassembled WGS sequence"/>
</dbReference>
<feature type="region of interest" description="Disordered" evidence="1">
    <location>
        <begin position="19"/>
        <end position="41"/>
    </location>
</feature>
<dbReference type="RefSeq" id="WP_302109482.1">
    <property type="nucleotide sequence ID" value="NZ_JAUKTR010000002.1"/>
</dbReference>
<name>A0ABT8SLN1_9CAUL</name>
<protein>
    <submittedName>
        <fullName evidence="2">Copper chaperone PCu(A)C</fullName>
    </submittedName>
</protein>
<dbReference type="Gene3D" id="2.60.40.1890">
    <property type="entry name" value="PCu(A)C copper chaperone"/>
    <property type="match status" value="1"/>
</dbReference>
<dbReference type="PANTHER" id="PTHR36302:SF1">
    <property type="entry name" value="COPPER CHAPERONE PCU(A)C"/>
    <property type="match status" value="1"/>
</dbReference>
<reference evidence="2" key="1">
    <citation type="submission" date="2023-07" db="EMBL/GenBank/DDBJ databases">
        <title>Brevundimonas soil sp. nov., isolated from the soil of chemical plant.</title>
        <authorList>
            <person name="Wu N."/>
        </authorList>
    </citation>
    <scope>NUCLEOTIDE SEQUENCE</scope>
    <source>
        <strain evidence="2">XZ-24</strain>
    </source>
</reference>
<dbReference type="Pfam" id="PF04314">
    <property type="entry name" value="PCuAC"/>
    <property type="match status" value="1"/>
</dbReference>
<dbReference type="InterPro" id="IPR036182">
    <property type="entry name" value="PCuAC_sf"/>
</dbReference>
<dbReference type="SUPFAM" id="SSF110087">
    <property type="entry name" value="DR1885-like metal-binding protein"/>
    <property type="match status" value="1"/>
</dbReference>